<gene>
    <name evidence="3" type="ORF">CPB84DRAFT_1776053</name>
</gene>
<name>A0A9P5TN33_GYMJU</name>
<evidence type="ECO:0000256" key="1">
    <source>
        <dbReference type="SAM" id="Phobius"/>
    </source>
</evidence>
<protein>
    <recommendedName>
        <fullName evidence="2">DUF6533 domain-containing protein</fullName>
    </recommendedName>
</protein>
<dbReference type="OrthoDB" id="3251775at2759"/>
<feature type="transmembrane region" description="Helical" evidence="1">
    <location>
        <begin position="61"/>
        <end position="81"/>
    </location>
</feature>
<keyword evidence="1" id="KW-0472">Membrane</keyword>
<feature type="transmembrane region" description="Helical" evidence="1">
    <location>
        <begin position="178"/>
        <end position="201"/>
    </location>
</feature>
<feature type="domain" description="DUF6533" evidence="2">
    <location>
        <begin position="27"/>
        <end position="71"/>
    </location>
</feature>
<reference evidence="3" key="1">
    <citation type="submission" date="2020-11" db="EMBL/GenBank/DDBJ databases">
        <authorList>
            <consortium name="DOE Joint Genome Institute"/>
            <person name="Ahrendt S."/>
            <person name="Riley R."/>
            <person name="Andreopoulos W."/>
            <person name="LaButti K."/>
            <person name="Pangilinan J."/>
            <person name="Ruiz-duenas F.J."/>
            <person name="Barrasa J.M."/>
            <person name="Sanchez-Garcia M."/>
            <person name="Camarero S."/>
            <person name="Miyauchi S."/>
            <person name="Serrano A."/>
            <person name="Linde D."/>
            <person name="Babiker R."/>
            <person name="Drula E."/>
            <person name="Ayuso-Fernandez I."/>
            <person name="Pacheco R."/>
            <person name="Padilla G."/>
            <person name="Ferreira P."/>
            <person name="Barriuso J."/>
            <person name="Kellner H."/>
            <person name="Castanera R."/>
            <person name="Alfaro M."/>
            <person name="Ramirez L."/>
            <person name="Pisabarro A.G."/>
            <person name="Kuo A."/>
            <person name="Tritt A."/>
            <person name="Lipzen A."/>
            <person name="He G."/>
            <person name="Yan M."/>
            <person name="Ng V."/>
            <person name="Cullen D."/>
            <person name="Martin F."/>
            <person name="Rosso M.-N."/>
            <person name="Henrissat B."/>
            <person name="Hibbett D."/>
            <person name="Martinez A.T."/>
            <person name="Grigoriev I.V."/>
        </authorList>
    </citation>
    <scope>NUCLEOTIDE SEQUENCE</scope>
    <source>
        <strain evidence="3">AH 44721</strain>
    </source>
</reference>
<dbReference type="AlphaFoldDB" id="A0A9P5TN33"/>
<keyword evidence="1" id="KW-0812">Transmembrane</keyword>
<keyword evidence="4" id="KW-1185">Reference proteome</keyword>
<evidence type="ECO:0000313" key="4">
    <source>
        <dbReference type="Proteomes" id="UP000724874"/>
    </source>
</evidence>
<sequence>MSSSINLTEYGLDDLYTVKRSITEARYAIAAMFCLQIYEWTAGMEMEFKMIHKASWTTMKALYLCCRYYPLSVWILITWAYVGDHNVDTCNHFTRLVHALIAPCQFFAQAVMLIRAVAFAGQDLRVVVLLGLCYLGLVGIDIWVFCVQVDIPPAILFTVLGGTGCFPNYGNEGMGLRIGVSMLAATLMDLLSLLVVVLYCLRSRLNRDVSLARYFMNQGMVG</sequence>
<evidence type="ECO:0000259" key="2">
    <source>
        <dbReference type="Pfam" id="PF20151"/>
    </source>
</evidence>
<proteinExistence type="predicted"/>
<dbReference type="Proteomes" id="UP000724874">
    <property type="component" value="Unassembled WGS sequence"/>
</dbReference>
<dbReference type="EMBL" id="JADNYJ010000036">
    <property type="protein sequence ID" value="KAF8902425.1"/>
    <property type="molecule type" value="Genomic_DNA"/>
</dbReference>
<keyword evidence="1" id="KW-1133">Transmembrane helix</keyword>
<feature type="transmembrane region" description="Helical" evidence="1">
    <location>
        <begin position="126"/>
        <end position="145"/>
    </location>
</feature>
<comment type="caution">
    <text evidence="3">The sequence shown here is derived from an EMBL/GenBank/DDBJ whole genome shotgun (WGS) entry which is preliminary data.</text>
</comment>
<dbReference type="Pfam" id="PF20151">
    <property type="entry name" value="DUF6533"/>
    <property type="match status" value="1"/>
</dbReference>
<dbReference type="InterPro" id="IPR045340">
    <property type="entry name" value="DUF6533"/>
</dbReference>
<organism evidence="3 4">
    <name type="scientific">Gymnopilus junonius</name>
    <name type="common">Spectacular rustgill mushroom</name>
    <name type="synonym">Gymnopilus spectabilis subsp. junonius</name>
    <dbReference type="NCBI Taxonomy" id="109634"/>
    <lineage>
        <taxon>Eukaryota</taxon>
        <taxon>Fungi</taxon>
        <taxon>Dikarya</taxon>
        <taxon>Basidiomycota</taxon>
        <taxon>Agaricomycotina</taxon>
        <taxon>Agaricomycetes</taxon>
        <taxon>Agaricomycetidae</taxon>
        <taxon>Agaricales</taxon>
        <taxon>Agaricineae</taxon>
        <taxon>Hymenogastraceae</taxon>
        <taxon>Gymnopilus</taxon>
    </lineage>
</organism>
<feature type="transmembrane region" description="Helical" evidence="1">
    <location>
        <begin position="93"/>
        <end position="114"/>
    </location>
</feature>
<accession>A0A9P5TN33</accession>
<evidence type="ECO:0000313" key="3">
    <source>
        <dbReference type="EMBL" id="KAF8902425.1"/>
    </source>
</evidence>